<dbReference type="AlphaFoldDB" id="A0AAD6ZUL4"/>
<keyword evidence="2" id="KW-1185">Reference proteome</keyword>
<dbReference type="Proteomes" id="UP001218218">
    <property type="component" value="Unassembled WGS sequence"/>
</dbReference>
<accession>A0AAD6ZUL4</accession>
<evidence type="ECO:0000313" key="1">
    <source>
        <dbReference type="EMBL" id="KAJ7339108.1"/>
    </source>
</evidence>
<reference evidence="1" key="1">
    <citation type="submission" date="2023-03" db="EMBL/GenBank/DDBJ databases">
        <title>Massive genome expansion in bonnet fungi (Mycena s.s.) driven by repeated elements and novel gene families across ecological guilds.</title>
        <authorList>
            <consortium name="Lawrence Berkeley National Laboratory"/>
            <person name="Harder C.B."/>
            <person name="Miyauchi S."/>
            <person name="Viragh M."/>
            <person name="Kuo A."/>
            <person name="Thoen E."/>
            <person name="Andreopoulos B."/>
            <person name="Lu D."/>
            <person name="Skrede I."/>
            <person name="Drula E."/>
            <person name="Henrissat B."/>
            <person name="Morin E."/>
            <person name="Kohler A."/>
            <person name="Barry K."/>
            <person name="LaButti K."/>
            <person name="Morin E."/>
            <person name="Salamov A."/>
            <person name="Lipzen A."/>
            <person name="Mereny Z."/>
            <person name="Hegedus B."/>
            <person name="Baldrian P."/>
            <person name="Stursova M."/>
            <person name="Weitz H."/>
            <person name="Taylor A."/>
            <person name="Grigoriev I.V."/>
            <person name="Nagy L.G."/>
            <person name="Martin F."/>
            <person name="Kauserud H."/>
        </authorList>
    </citation>
    <scope>NUCLEOTIDE SEQUENCE</scope>
    <source>
        <strain evidence="1">CBHHK002</strain>
    </source>
</reference>
<evidence type="ECO:0000313" key="2">
    <source>
        <dbReference type="Proteomes" id="UP001218218"/>
    </source>
</evidence>
<organism evidence="1 2">
    <name type="scientific">Mycena albidolilacea</name>
    <dbReference type="NCBI Taxonomy" id="1033008"/>
    <lineage>
        <taxon>Eukaryota</taxon>
        <taxon>Fungi</taxon>
        <taxon>Dikarya</taxon>
        <taxon>Basidiomycota</taxon>
        <taxon>Agaricomycotina</taxon>
        <taxon>Agaricomycetes</taxon>
        <taxon>Agaricomycetidae</taxon>
        <taxon>Agaricales</taxon>
        <taxon>Marasmiineae</taxon>
        <taxon>Mycenaceae</taxon>
        <taxon>Mycena</taxon>
    </lineage>
</organism>
<proteinExistence type="predicted"/>
<protein>
    <submittedName>
        <fullName evidence="1">Uncharacterized protein</fullName>
    </submittedName>
</protein>
<sequence>SSSGYAFLAIVTHYVTNSGKLKETMIDFRELIGDHSGDNMAEAVWETMYGRNGAVPVPWGPGRDILRYSTALPYP</sequence>
<dbReference type="EMBL" id="JARIHO010000028">
    <property type="protein sequence ID" value="KAJ7339108.1"/>
    <property type="molecule type" value="Genomic_DNA"/>
</dbReference>
<feature type="non-terminal residue" evidence="1">
    <location>
        <position position="75"/>
    </location>
</feature>
<name>A0AAD6ZUL4_9AGAR</name>
<comment type="caution">
    <text evidence="1">The sequence shown here is derived from an EMBL/GenBank/DDBJ whole genome shotgun (WGS) entry which is preliminary data.</text>
</comment>
<gene>
    <name evidence="1" type="ORF">DFH08DRAFT_705213</name>
</gene>